<dbReference type="KEGG" id="dvn:HQ394_08955"/>
<sequence>MMLLAASAAFAAEDLLYETPQEEFETLQQKNQPSARGNFGRIRLDNWGYFQENVNGTDQWQYRARLFVPWVFGNEWIATLRADVPILYTNNKGPANRDGGYSVGVGNIFFEPILDTAPVLPNLTLRTSLRFILKSPDGPPFGVDNQYQIAPGAGFTYRMPDVLRGVIFSPYFRWIRGFNGDEPDTQLTDTVQMIPATTFRLAEGWSFAFYGENPITYNRNTERWFAPLDMLLIYRALENLEFAFGGATKIGDPAGATYNYIINGRVTLFFF</sequence>
<dbReference type="AlphaFoldDB" id="A0A7H1N142"/>
<reference evidence="1 2" key="1">
    <citation type="submission" date="2020-05" db="EMBL/GenBank/DDBJ databases">
        <title>Complete closed genome sequence of Defluviicoccus vanus.</title>
        <authorList>
            <person name="Bessarab I."/>
            <person name="Arumugam K."/>
            <person name="Maszenan A.M."/>
            <person name="Seviour R.J."/>
            <person name="Williams R.B."/>
        </authorList>
    </citation>
    <scope>NUCLEOTIDE SEQUENCE [LARGE SCALE GENOMIC DNA]</scope>
    <source>
        <strain evidence="1 2">Ben 114</strain>
    </source>
</reference>
<organism evidence="1 2">
    <name type="scientific">Defluviicoccus vanus</name>
    <dbReference type="NCBI Taxonomy" id="111831"/>
    <lineage>
        <taxon>Bacteria</taxon>
        <taxon>Pseudomonadati</taxon>
        <taxon>Pseudomonadota</taxon>
        <taxon>Alphaproteobacteria</taxon>
        <taxon>Rhodospirillales</taxon>
        <taxon>Rhodospirillaceae</taxon>
        <taxon>Defluviicoccus</taxon>
    </lineage>
</organism>
<dbReference type="Proteomes" id="UP000516369">
    <property type="component" value="Chromosome"/>
</dbReference>
<protein>
    <submittedName>
        <fullName evidence="1">Uncharacterized protein</fullName>
    </submittedName>
</protein>
<gene>
    <name evidence="1" type="ORF">HQ394_08955</name>
</gene>
<keyword evidence="2" id="KW-1185">Reference proteome</keyword>
<dbReference type="EMBL" id="CP053923">
    <property type="protein sequence ID" value="QNT69428.1"/>
    <property type="molecule type" value="Genomic_DNA"/>
</dbReference>
<evidence type="ECO:0000313" key="2">
    <source>
        <dbReference type="Proteomes" id="UP000516369"/>
    </source>
</evidence>
<evidence type="ECO:0000313" key="1">
    <source>
        <dbReference type="EMBL" id="QNT69428.1"/>
    </source>
</evidence>
<proteinExistence type="predicted"/>
<name>A0A7H1N142_9PROT</name>
<accession>A0A7H1N142</accession>